<dbReference type="HOGENOM" id="CLU_2810465_0_0_11"/>
<feature type="region of interest" description="Disordered" evidence="1">
    <location>
        <begin position="1"/>
        <end position="52"/>
    </location>
</feature>
<dbReference type="AlphaFoldDB" id="G8WN88"/>
<feature type="compositionally biased region" description="Basic residues" evidence="1">
    <location>
        <begin position="1"/>
        <end position="15"/>
    </location>
</feature>
<evidence type="ECO:0000256" key="1">
    <source>
        <dbReference type="SAM" id="MobiDB-lite"/>
    </source>
</evidence>
<dbReference type="Proteomes" id="UP000007842">
    <property type="component" value="Chromosome"/>
</dbReference>
<dbReference type="PATRIC" id="fig|1003195.29.peg.1011"/>
<sequence>MVAPVPRRKAVHRRMPGSSGIPPPTSSLPPSEGVSAPSPRQRATFRNGREPGIVLPTFAIPDFPAWG</sequence>
<name>G8WN88_STREN</name>
<dbReference type="STRING" id="1003195.SCATT_10020"/>
<proteinExistence type="predicted"/>
<dbReference type="KEGG" id="scy:SCATT_10020"/>
<reference evidence="3" key="1">
    <citation type="submission" date="2011-12" db="EMBL/GenBank/DDBJ databases">
        <title>Complete genome sequence of Streptomyces cattleya strain DSM 46488.</title>
        <authorList>
            <person name="Ou H.-Y."/>
            <person name="Li P."/>
            <person name="Zhao C."/>
            <person name="O'Hagan D."/>
            <person name="Deng Z."/>
        </authorList>
    </citation>
    <scope>NUCLEOTIDE SEQUENCE [LARGE SCALE GENOMIC DNA]</scope>
    <source>
        <strain evidence="3">ATCC 35852 / DSM 46488 / JCM 4925 / NBRC 14057 / NRRL 8057</strain>
    </source>
</reference>
<dbReference type="EMBL" id="CP003219">
    <property type="protein sequence ID" value="AEW93373.1"/>
    <property type="molecule type" value="Genomic_DNA"/>
</dbReference>
<gene>
    <name evidence="2" type="ordered locus">SCATT_10020</name>
</gene>
<accession>G8WN88</accession>
<organism evidence="2 3">
    <name type="scientific">Streptantibioticus cattleyicolor (strain ATCC 35852 / DSM 46488 / JCM 4925 / NBRC 14057 / NRRL 8057)</name>
    <name type="common">Streptomyces cattleya</name>
    <dbReference type="NCBI Taxonomy" id="1003195"/>
    <lineage>
        <taxon>Bacteria</taxon>
        <taxon>Bacillati</taxon>
        <taxon>Actinomycetota</taxon>
        <taxon>Actinomycetes</taxon>
        <taxon>Kitasatosporales</taxon>
        <taxon>Streptomycetaceae</taxon>
        <taxon>Streptantibioticus</taxon>
    </lineage>
</organism>
<evidence type="ECO:0000313" key="2">
    <source>
        <dbReference type="EMBL" id="AEW93373.1"/>
    </source>
</evidence>
<protein>
    <submittedName>
        <fullName evidence="2">Uncharacterized protein</fullName>
    </submittedName>
</protein>
<keyword evidence="3" id="KW-1185">Reference proteome</keyword>
<evidence type="ECO:0000313" key="3">
    <source>
        <dbReference type="Proteomes" id="UP000007842"/>
    </source>
</evidence>